<proteinExistence type="inferred from homology"/>
<feature type="transmembrane region" description="Helical" evidence="8">
    <location>
        <begin position="458"/>
        <end position="476"/>
    </location>
</feature>
<evidence type="ECO:0000256" key="1">
    <source>
        <dbReference type="ARBA" id="ARBA00004651"/>
    </source>
</evidence>
<feature type="transmembrane region" description="Helical" evidence="8">
    <location>
        <begin position="16"/>
        <end position="40"/>
    </location>
</feature>
<accession>A0ABU0S796</accession>
<evidence type="ECO:0000256" key="2">
    <source>
        <dbReference type="ARBA" id="ARBA00007935"/>
    </source>
</evidence>
<evidence type="ECO:0000313" key="10">
    <source>
        <dbReference type="Proteomes" id="UP001237780"/>
    </source>
</evidence>
<feature type="transmembrane region" description="Helical" evidence="8">
    <location>
        <begin position="356"/>
        <end position="378"/>
    </location>
</feature>
<dbReference type="Proteomes" id="UP001237780">
    <property type="component" value="Unassembled WGS sequence"/>
</dbReference>
<evidence type="ECO:0000256" key="8">
    <source>
        <dbReference type="SAM" id="Phobius"/>
    </source>
</evidence>
<keyword evidence="5 8" id="KW-0812">Transmembrane</keyword>
<keyword evidence="10" id="KW-1185">Reference proteome</keyword>
<gene>
    <name evidence="9" type="ORF">QFZ34_000750</name>
</gene>
<evidence type="ECO:0000256" key="6">
    <source>
        <dbReference type="ARBA" id="ARBA00022989"/>
    </source>
</evidence>
<comment type="caution">
    <text evidence="9">The sequence shown here is derived from an EMBL/GenBank/DDBJ whole genome shotgun (WGS) entry which is preliminary data.</text>
</comment>
<keyword evidence="3" id="KW-0813">Transport</keyword>
<dbReference type="Pfam" id="PF01032">
    <property type="entry name" value="FecCD"/>
    <property type="match status" value="2"/>
</dbReference>
<dbReference type="EMBL" id="JAUSZT010000002">
    <property type="protein sequence ID" value="MDQ0995573.1"/>
    <property type="molecule type" value="Genomic_DNA"/>
</dbReference>
<feature type="transmembrane region" description="Helical" evidence="8">
    <location>
        <begin position="432"/>
        <end position="452"/>
    </location>
</feature>
<dbReference type="SUPFAM" id="SSF81345">
    <property type="entry name" value="ABC transporter involved in vitamin B12 uptake, BtuC"/>
    <property type="match status" value="2"/>
</dbReference>
<comment type="subcellular location">
    <subcellularLocation>
        <location evidence="1">Cell membrane</location>
        <topology evidence="1">Multi-pass membrane protein</topology>
    </subcellularLocation>
</comment>
<organism evidence="9 10">
    <name type="scientific">Phyllobacterium ifriqiyense</name>
    <dbReference type="NCBI Taxonomy" id="314238"/>
    <lineage>
        <taxon>Bacteria</taxon>
        <taxon>Pseudomonadati</taxon>
        <taxon>Pseudomonadota</taxon>
        <taxon>Alphaproteobacteria</taxon>
        <taxon>Hyphomicrobiales</taxon>
        <taxon>Phyllobacteriaceae</taxon>
        <taxon>Phyllobacterium</taxon>
    </lineage>
</organism>
<evidence type="ECO:0000256" key="5">
    <source>
        <dbReference type="ARBA" id="ARBA00022692"/>
    </source>
</evidence>
<feature type="transmembrane region" description="Helical" evidence="8">
    <location>
        <begin position="73"/>
        <end position="94"/>
    </location>
</feature>
<feature type="transmembrane region" description="Helical" evidence="8">
    <location>
        <begin position="576"/>
        <end position="603"/>
    </location>
</feature>
<feature type="transmembrane region" description="Helical" evidence="8">
    <location>
        <begin position="106"/>
        <end position="125"/>
    </location>
</feature>
<dbReference type="InterPro" id="IPR037294">
    <property type="entry name" value="ABC_BtuC-like"/>
</dbReference>
<feature type="transmembrane region" description="Helical" evidence="8">
    <location>
        <begin position="642"/>
        <end position="663"/>
    </location>
</feature>
<evidence type="ECO:0000256" key="3">
    <source>
        <dbReference type="ARBA" id="ARBA00022448"/>
    </source>
</evidence>
<evidence type="ECO:0000256" key="7">
    <source>
        <dbReference type="ARBA" id="ARBA00023136"/>
    </source>
</evidence>
<feature type="transmembrane region" description="Helical" evidence="8">
    <location>
        <begin position="488"/>
        <end position="508"/>
    </location>
</feature>
<dbReference type="PANTHER" id="PTHR30472:SF37">
    <property type="entry name" value="FE(3+) DICITRATE TRANSPORT SYSTEM PERMEASE PROTEIN FECD-RELATED"/>
    <property type="match status" value="1"/>
</dbReference>
<sequence length="669" mass="70166">MTVMQLTKKTTRRNTGIWFLPLLVGIPAFIAASLSISDLLRLLPTEFWWRAISNADFTDPRQLLYRHAFLPRLAISLLVGAALGLAGTLFQQILRNPLAEPTTIGTNAGASVALTLATLYAPWMLEHGREWVAIAGGTISTLIVFALASGRGFSPIRIIIGGLIVSLTFSSASAFLMAANREYSQELYIWQSGSLIQNGDATAFALAPWLLAGAAAAFLLVRPLQILDLADEGASSLGNNPTLTRMTGLAVAVILSAIATAAVGVISFVALAAPVLTRLAGARTLHQRVIWAPLLGASLLWLTDRVVQILPFVSEIPAGTATAFLGAPLLLLLLPKLRIAPHKNGDAPSVFRRRNGLPWLLTGLLVLGFFLCLSLAAGRDINGWYWATSDELGYLLPLRAPRVVVALSAGIMLAFAGVVIQRMTGNPIAAPEVLGISGAAALGVLLLFVSMASFSRPAMFLAGLAGALVSLLLIAPMGYRKALAPERLLLSGVAVATMASAASAIVLASGDPRLGILLAWLSGSTYTATADDAITAGIITAILVGIAPLTARWLEILPLGMAAARGVGLGVDQVRIILLVLIATATAASTLIIGPLSFVGLMAPHMARVLGFQRALPQLAAAGLVGGLMLMLADWAGRMLIFPWQIPAGLLAALVGGPYFIALMRTRRS</sequence>
<evidence type="ECO:0000313" key="9">
    <source>
        <dbReference type="EMBL" id="MDQ0995573.1"/>
    </source>
</evidence>
<dbReference type="InterPro" id="IPR000522">
    <property type="entry name" value="ABC_transptr_permease_BtuC"/>
</dbReference>
<keyword evidence="4" id="KW-1003">Cell membrane</keyword>
<keyword evidence="7 8" id="KW-0472">Membrane</keyword>
<name>A0ABU0S796_9HYPH</name>
<dbReference type="CDD" id="cd06550">
    <property type="entry name" value="TM_ABC_iron-siderophores_like"/>
    <property type="match status" value="2"/>
</dbReference>
<feature type="transmembrane region" description="Helical" evidence="8">
    <location>
        <begin position="132"/>
        <end position="150"/>
    </location>
</feature>
<feature type="transmembrane region" description="Helical" evidence="8">
    <location>
        <begin position="398"/>
        <end position="420"/>
    </location>
</feature>
<dbReference type="PANTHER" id="PTHR30472">
    <property type="entry name" value="FERRIC ENTEROBACTIN TRANSPORT SYSTEM PERMEASE PROTEIN"/>
    <property type="match status" value="1"/>
</dbReference>
<comment type="similarity">
    <text evidence="2">Belongs to the binding-protein-dependent transport system permease family. FecCD subfamily.</text>
</comment>
<dbReference type="NCBIfam" id="NF007866">
    <property type="entry name" value="PRK10577.1-2"/>
    <property type="match status" value="1"/>
</dbReference>
<feature type="transmembrane region" description="Helical" evidence="8">
    <location>
        <begin position="201"/>
        <end position="221"/>
    </location>
</feature>
<feature type="transmembrane region" description="Helical" evidence="8">
    <location>
        <begin position="249"/>
        <end position="277"/>
    </location>
</feature>
<feature type="transmembrane region" description="Helical" evidence="8">
    <location>
        <begin position="156"/>
        <end position="180"/>
    </location>
</feature>
<protein>
    <submittedName>
        <fullName evidence="9">ABC-type Fe3+-siderophore transport system permease subunit</fullName>
    </submittedName>
</protein>
<reference evidence="9 10" key="1">
    <citation type="submission" date="2023-07" db="EMBL/GenBank/DDBJ databases">
        <title>Comparative genomics of wheat-associated soil bacteria to identify genetic determinants of phenazine resistance.</title>
        <authorList>
            <person name="Mouncey N."/>
        </authorList>
    </citation>
    <scope>NUCLEOTIDE SEQUENCE [LARGE SCALE GENOMIC DNA]</scope>
    <source>
        <strain evidence="9 10">W4I11</strain>
    </source>
</reference>
<evidence type="ECO:0000256" key="4">
    <source>
        <dbReference type="ARBA" id="ARBA00022475"/>
    </source>
</evidence>
<keyword evidence="6 8" id="KW-1133">Transmembrane helix</keyword>
<feature type="transmembrane region" description="Helical" evidence="8">
    <location>
        <begin position="316"/>
        <end position="335"/>
    </location>
</feature>
<dbReference type="Gene3D" id="1.10.3470.10">
    <property type="entry name" value="ABC transporter involved in vitamin B12 uptake, BtuC"/>
    <property type="match status" value="2"/>
</dbReference>